<evidence type="ECO:0000313" key="1">
    <source>
        <dbReference type="EMBL" id="GMI20620.1"/>
    </source>
</evidence>
<organism evidence="1 2">
    <name type="scientific">Triparma retinervis</name>
    <dbReference type="NCBI Taxonomy" id="2557542"/>
    <lineage>
        <taxon>Eukaryota</taxon>
        <taxon>Sar</taxon>
        <taxon>Stramenopiles</taxon>
        <taxon>Ochrophyta</taxon>
        <taxon>Bolidophyceae</taxon>
        <taxon>Parmales</taxon>
        <taxon>Triparmaceae</taxon>
        <taxon>Triparma</taxon>
    </lineage>
</organism>
<proteinExistence type="predicted"/>
<dbReference type="Proteomes" id="UP001165082">
    <property type="component" value="Unassembled WGS sequence"/>
</dbReference>
<name>A0A9W7FW92_9STRA</name>
<dbReference type="AlphaFoldDB" id="A0A9W7FW92"/>
<keyword evidence="2" id="KW-1185">Reference proteome</keyword>
<reference evidence="1" key="1">
    <citation type="submission" date="2022-07" db="EMBL/GenBank/DDBJ databases">
        <title>Genome analysis of Parmales, a sister group of diatoms, reveals the evolutionary specialization of diatoms from phago-mixotrophs to photoautotrophs.</title>
        <authorList>
            <person name="Ban H."/>
            <person name="Sato S."/>
            <person name="Yoshikawa S."/>
            <person name="Kazumasa Y."/>
            <person name="Nakamura Y."/>
            <person name="Ichinomiya M."/>
            <person name="Saitoh K."/>
            <person name="Sato N."/>
            <person name="Blanc-Mathieu R."/>
            <person name="Endo H."/>
            <person name="Kuwata A."/>
            <person name="Ogata H."/>
        </authorList>
    </citation>
    <scope>NUCLEOTIDE SEQUENCE</scope>
</reference>
<protein>
    <submittedName>
        <fullName evidence="1">Uncharacterized protein</fullName>
    </submittedName>
</protein>
<sequence length="37" mass="4360">MRIYSGCKPFVDDNIDRFSEVAQWQLFFTLFAALAMK</sequence>
<dbReference type="EMBL" id="BRXZ01006822">
    <property type="protein sequence ID" value="GMI20620.1"/>
    <property type="molecule type" value="Genomic_DNA"/>
</dbReference>
<comment type="caution">
    <text evidence="1">The sequence shown here is derived from an EMBL/GenBank/DDBJ whole genome shotgun (WGS) entry which is preliminary data.</text>
</comment>
<gene>
    <name evidence="1" type="ORF">TrRE_jg1575</name>
</gene>
<evidence type="ECO:0000313" key="2">
    <source>
        <dbReference type="Proteomes" id="UP001165082"/>
    </source>
</evidence>
<accession>A0A9W7FW92</accession>
<feature type="non-terminal residue" evidence="1">
    <location>
        <position position="1"/>
    </location>
</feature>